<name>K0DW72_9BURK</name>
<dbReference type="KEGG" id="bpx:BUPH_08388"/>
<keyword evidence="2" id="KW-0614">Plasmid</keyword>
<evidence type="ECO:0000313" key="3">
    <source>
        <dbReference type="Proteomes" id="UP000010105"/>
    </source>
</evidence>
<gene>
    <name evidence="2" type="ORF">BUPH_08388</name>
</gene>
<dbReference type="HOGENOM" id="CLU_2341388_0_0_4"/>
<protein>
    <submittedName>
        <fullName evidence="2">Uncharacterized protein</fullName>
    </submittedName>
</protein>
<proteinExistence type="predicted"/>
<sequence>MSWCVPQYAEDKQAGCRSCREAQSEFPERVRAMSKGRNASRAMPSKNVVEAEPAFGTDGGAREHITSAEMSRTRTASLLFERKTAAQRRVMRARIAL</sequence>
<feature type="region of interest" description="Disordered" evidence="1">
    <location>
        <begin position="30"/>
        <end position="64"/>
    </location>
</feature>
<reference evidence="2 3" key="1">
    <citation type="journal article" date="2012" name="J. Bacteriol.">
        <title>Complete Genome Sequence of Burkholderia phenoliruptrix BR3459a (CLA1), a Heat-Tolerant, Nitrogen-Fixing Symbiont of Mimosa flocculosa.</title>
        <authorList>
            <person name="de Oliveira Cunha C."/>
            <person name="Goda Zuleta L.F."/>
            <person name="Paula de Almeida L.G."/>
            <person name="Prioli Ciapina L."/>
            <person name="Lustrino Borges W."/>
            <person name="Pitard R.M."/>
            <person name="Baldani J.I."/>
            <person name="Straliotto R."/>
            <person name="de Faria S.M."/>
            <person name="Hungria M."/>
            <person name="Sousa Cavada B."/>
            <person name="Mercante F.M."/>
            <person name="Ribeiro de Vasconcelos A.T."/>
        </authorList>
    </citation>
    <scope>NUCLEOTIDE SEQUENCE [LARGE SCALE GENOMIC DNA]</scope>
    <source>
        <strain evidence="2 3">BR3459a</strain>
        <plasmid evidence="2 3">pSYMBR3459</plasmid>
    </source>
</reference>
<dbReference type="AlphaFoldDB" id="K0DW72"/>
<dbReference type="PATRIC" id="fig|1229205.11.peg.7160"/>
<organism evidence="2 3">
    <name type="scientific">Paraburkholderia phenoliruptrix BR3459a</name>
    <dbReference type="NCBI Taxonomy" id="1229205"/>
    <lineage>
        <taxon>Bacteria</taxon>
        <taxon>Pseudomonadati</taxon>
        <taxon>Pseudomonadota</taxon>
        <taxon>Betaproteobacteria</taxon>
        <taxon>Burkholderiales</taxon>
        <taxon>Burkholderiaceae</taxon>
        <taxon>Paraburkholderia</taxon>
    </lineage>
</organism>
<dbReference type="EMBL" id="CP003865">
    <property type="protein sequence ID" value="AFT90406.1"/>
    <property type="molecule type" value="Genomic_DNA"/>
</dbReference>
<geneLocation type="plasmid" evidence="2 3">
    <name>pSYMBR3459</name>
</geneLocation>
<dbReference type="Proteomes" id="UP000010105">
    <property type="component" value="Plasmid pSYMBR3459"/>
</dbReference>
<evidence type="ECO:0000256" key="1">
    <source>
        <dbReference type="SAM" id="MobiDB-lite"/>
    </source>
</evidence>
<accession>K0DW72</accession>
<dbReference type="eggNOG" id="ENOG5030WYB">
    <property type="taxonomic scope" value="Bacteria"/>
</dbReference>
<evidence type="ECO:0000313" key="2">
    <source>
        <dbReference type="EMBL" id="AFT90406.1"/>
    </source>
</evidence>